<comment type="caution">
    <text evidence="2">The sequence shown here is derived from an EMBL/GenBank/DDBJ whole genome shotgun (WGS) entry which is preliminary data.</text>
</comment>
<evidence type="ECO:0000313" key="3">
    <source>
        <dbReference type="Proteomes" id="UP000749559"/>
    </source>
</evidence>
<keyword evidence="3" id="KW-1185">Reference proteome</keyword>
<protein>
    <submittedName>
        <fullName evidence="2">Uncharacterized protein</fullName>
    </submittedName>
</protein>
<dbReference type="AlphaFoldDB" id="A0A8S4PBH7"/>
<organism evidence="2 3">
    <name type="scientific">Owenia fusiformis</name>
    <name type="common">Polychaete worm</name>
    <dbReference type="NCBI Taxonomy" id="6347"/>
    <lineage>
        <taxon>Eukaryota</taxon>
        <taxon>Metazoa</taxon>
        <taxon>Spiralia</taxon>
        <taxon>Lophotrochozoa</taxon>
        <taxon>Annelida</taxon>
        <taxon>Polychaeta</taxon>
        <taxon>Sedentaria</taxon>
        <taxon>Canalipalpata</taxon>
        <taxon>Sabellida</taxon>
        <taxon>Oweniida</taxon>
        <taxon>Oweniidae</taxon>
        <taxon>Owenia</taxon>
    </lineage>
</organism>
<evidence type="ECO:0000313" key="2">
    <source>
        <dbReference type="EMBL" id="CAH1790520.1"/>
    </source>
</evidence>
<accession>A0A8S4PBH7</accession>
<proteinExistence type="predicted"/>
<gene>
    <name evidence="2" type="ORF">OFUS_LOCUS15711</name>
</gene>
<feature type="compositionally biased region" description="Polar residues" evidence="1">
    <location>
        <begin position="16"/>
        <end position="27"/>
    </location>
</feature>
<name>A0A8S4PBH7_OWEFU</name>
<feature type="region of interest" description="Disordered" evidence="1">
    <location>
        <begin position="1"/>
        <end position="43"/>
    </location>
</feature>
<dbReference type="EMBL" id="CAIIXF020000007">
    <property type="protein sequence ID" value="CAH1790520.1"/>
    <property type="molecule type" value="Genomic_DNA"/>
</dbReference>
<sequence>MGCHSSKAAGVVIQVTEPTRNTSSQEGASHFVSSHRKDHKSSTNLKEQHLKVDIVHGHQFKQGLQSTEKDTKIIIEEKNTIVKKSDFEIKCSDTVVEIIDDKPKVEEFEHIYESKEDEIVNIGGRTEEFIYVGSQEIVKVAVTETDENMVKFQFPNVTDKTCLLVDPPNCEESLEL</sequence>
<reference evidence="2" key="1">
    <citation type="submission" date="2022-03" db="EMBL/GenBank/DDBJ databases">
        <authorList>
            <person name="Martin C."/>
        </authorList>
    </citation>
    <scope>NUCLEOTIDE SEQUENCE</scope>
</reference>
<feature type="non-terminal residue" evidence="2">
    <location>
        <position position="176"/>
    </location>
</feature>
<evidence type="ECO:0000256" key="1">
    <source>
        <dbReference type="SAM" id="MobiDB-lite"/>
    </source>
</evidence>
<dbReference type="Proteomes" id="UP000749559">
    <property type="component" value="Unassembled WGS sequence"/>
</dbReference>